<dbReference type="AlphaFoldDB" id="A0A1L9SJZ0"/>
<dbReference type="RefSeq" id="XP_022581916.1">
    <property type="nucleotide sequence ID" value="XM_022727409.1"/>
</dbReference>
<evidence type="ECO:0000313" key="1">
    <source>
        <dbReference type="EMBL" id="OJJ47406.1"/>
    </source>
</evidence>
<reference evidence="2" key="1">
    <citation type="journal article" date="2017" name="Genome Biol.">
        <title>Comparative genomics reveals high biological diversity and specific adaptations in the industrially and medically important fungal genus Aspergillus.</title>
        <authorList>
            <person name="de Vries R.P."/>
            <person name="Riley R."/>
            <person name="Wiebenga A."/>
            <person name="Aguilar-Osorio G."/>
            <person name="Amillis S."/>
            <person name="Uchima C.A."/>
            <person name="Anderluh G."/>
            <person name="Asadollahi M."/>
            <person name="Askin M."/>
            <person name="Barry K."/>
            <person name="Battaglia E."/>
            <person name="Bayram O."/>
            <person name="Benocci T."/>
            <person name="Braus-Stromeyer S.A."/>
            <person name="Caldana C."/>
            <person name="Canovas D."/>
            <person name="Cerqueira G.C."/>
            <person name="Chen F."/>
            <person name="Chen W."/>
            <person name="Choi C."/>
            <person name="Clum A."/>
            <person name="Dos Santos R.A."/>
            <person name="Damasio A.R."/>
            <person name="Diallinas G."/>
            <person name="Emri T."/>
            <person name="Fekete E."/>
            <person name="Flipphi M."/>
            <person name="Freyberg S."/>
            <person name="Gallo A."/>
            <person name="Gournas C."/>
            <person name="Habgood R."/>
            <person name="Hainaut M."/>
            <person name="Harispe M.L."/>
            <person name="Henrissat B."/>
            <person name="Hilden K.S."/>
            <person name="Hope R."/>
            <person name="Hossain A."/>
            <person name="Karabika E."/>
            <person name="Karaffa L."/>
            <person name="Karanyi Z."/>
            <person name="Krasevec N."/>
            <person name="Kuo A."/>
            <person name="Kusch H."/>
            <person name="LaButti K."/>
            <person name="Lagendijk E.L."/>
            <person name="Lapidus A."/>
            <person name="Levasseur A."/>
            <person name="Lindquist E."/>
            <person name="Lipzen A."/>
            <person name="Logrieco A.F."/>
            <person name="MacCabe A."/>
            <person name="Maekelae M.R."/>
            <person name="Malavazi I."/>
            <person name="Melin P."/>
            <person name="Meyer V."/>
            <person name="Mielnichuk N."/>
            <person name="Miskei M."/>
            <person name="Molnar A.P."/>
            <person name="Mule G."/>
            <person name="Ngan C.Y."/>
            <person name="Orejas M."/>
            <person name="Orosz E."/>
            <person name="Ouedraogo J.P."/>
            <person name="Overkamp K.M."/>
            <person name="Park H.-S."/>
            <person name="Perrone G."/>
            <person name="Piumi F."/>
            <person name="Punt P.J."/>
            <person name="Ram A.F."/>
            <person name="Ramon A."/>
            <person name="Rauscher S."/>
            <person name="Record E."/>
            <person name="Riano-Pachon D.M."/>
            <person name="Robert V."/>
            <person name="Roehrig J."/>
            <person name="Ruller R."/>
            <person name="Salamov A."/>
            <person name="Salih N.S."/>
            <person name="Samson R.A."/>
            <person name="Sandor E."/>
            <person name="Sanguinetti M."/>
            <person name="Schuetze T."/>
            <person name="Sepcic K."/>
            <person name="Shelest E."/>
            <person name="Sherlock G."/>
            <person name="Sophianopoulou V."/>
            <person name="Squina F.M."/>
            <person name="Sun H."/>
            <person name="Susca A."/>
            <person name="Todd R.B."/>
            <person name="Tsang A."/>
            <person name="Unkles S.E."/>
            <person name="van de Wiele N."/>
            <person name="van Rossen-Uffink D."/>
            <person name="Oliveira J.V."/>
            <person name="Vesth T.C."/>
            <person name="Visser J."/>
            <person name="Yu J.-H."/>
            <person name="Zhou M."/>
            <person name="Andersen M.R."/>
            <person name="Archer D.B."/>
            <person name="Baker S.E."/>
            <person name="Benoit I."/>
            <person name="Brakhage A.A."/>
            <person name="Braus G.H."/>
            <person name="Fischer R."/>
            <person name="Frisvad J.C."/>
            <person name="Goldman G.H."/>
            <person name="Houbraken J."/>
            <person name="Oakley B."/>
            <person name="Pocsi I."/>
            <person name="Scazzocchio C."/>
            <person name="Seiboth B."/>
            <person name="vanKuyk P.A."/>
            <person name="Wortman J."/>
            <person name="Dyer P.S."/>
            <person name="Grigoriev I.V."/>
        </authorList>
    </citation>
    <scope>NUCLEOTIDE SEQUENCE [LARGE SCALE GENOMIC DNA]</scope>
    <source>
        <strain evidence="2">CBS 506.65</strain>
    </source>
</reference>
<dbReference type="Proteomes" id="UP000184188">
    <property type="component" value="Unassembled WGS sequence"/>
</dbReference>
<dbReference type="OrthoDB" id="4364054at2759"/>
<dbReference type="GeneID" id="34613873"/>
<protein>
    <submittedName>
        <fullName evidence="1">Uncharacterized protein</fullName>
    </submittedName>
</protein>
<dbReference type="EMBL" id="KV878341">
    <property type="protein sequence ID" value="OJJ47406.1"/>
    <property type="molecule type" value="Genomic_DNA"/>
</dbReference>
<sequence length="287" mass="33099">MASLIDFARRWICPGQQNYWPLFGSSQMNCSQRRREELKLHSARDKTDMEIQLEASGDINSLQRYRAIGFFASYNGTYLAIFLDMEEELRGIAQREEAIRDGDTVDEEELADLNKRYWCVDRTRWHCRTCFAEGPLTRGFELWRSHPRWYLHQILVEDCAGRGGCCGRDCGCCFRRHTRTTAARKHSVGHCTTECGCCTRARGFTLSEKTKEVYMEQFGLTQNTHYSHRIALASIWGLALGNEADPFSLIQEMEWRLQIANAVRCPNLDSAGSEGYTLTQQETYNID</sequence>
<name>A0A1L9SJZ0_9EURO</name>
<accession>A0A1L9SJZ0</accession>
<dbReference type="STRING" id="1073090.A0A1L9SJZ0"/>
<evidence type="ECO:0000313" key="2">
    <source>
        <dbReference type="Proteomes" id="UP000184188"/>
    </source>
</evidence>
<keyword evidence="2" id="KW-1185">Reference proteome</keyword>
<organism evidence="1 2">
    <name type="scientific">Penicilliopsis zonata CBS 506.65</name>
    <dbReference type="NCBI Taxonomy" id="1073090"/>
    <lineage>
        <taxon>Eukaryota</taxon>
        <taxon>Fungi</taxon>
        <taxon>Dikarya</taxon>
        <taxon>Ascomycota</taxon>
        <taxon>Pezizomycotina</taxon>
        <taxon>Eurotiomycetes</taxon>
        <taxon>Eurotiomycetidae</taxon>
        <taxon>Eurotiales</taxon>
        <taxon>Aspergillaceae</taxon>
        <taxon>Penicilliopsis</taxon>
    </lineage>
</organism>
<proteinExistence type="predicted"/>
<dbReference type="VEuPathDB" id="FungiDB:ASPZODRAFT_1948304"/>
<gene>
    <name evidence="1" type="ORF">ASPZODRAFT_1948304</name>
</gene>